<keyword evidence="2" id="KW-1185">Reference proteome</keyword>
<dbReference type="RefSeq" id="WP_057874540.1">
    <property type="nucleotide sequence ID" value="NZ_AYYI01000075.1"/>
</dbReference>
<organism evidence="1 2">
    <name type="scientific">Loigolactobacillus rennini DSM 20253</name>
    <dbReference type="NCBI Taxonomy" id="1423796"/>
    <lineage>
        <taxon>Bacteria</taxon>
        <taxon>Bacillati</taxon>
        <taxon>Bacillota</taxon>
        <taxon>Bacilli</taxon>
        <taxon>Lactobacillales</taxon>
        <taxon>Lactobacillaceae</taxon>
        <taxon>Loigolactobacillus</taxon>
    </lineage>
</organism>
<comment type="caution">
    <text evidence="1">The sequence shown here is derived from an EMBL/GenBank/DDBJ whole genome shotgun (WGS) entry which is preliminary data.</text>
</comment>
<name>A0A0R2D006_9LACO</name>
<gene>
    <name evidence="1" type="ORF">FC24_GL002254</name>
</gene>
<dbReference type="EMBL" id="AYYI01000075">
    <property type="protein sequence ID" value="KRM95204.1"/>
    <property type="molecule type" value="Genomic_DNA"/>
</dbReference>
<dbReference type="Gene3D" id="3.40.1720.10">
    <property type="entry name" value="Streptococcus thermophilus LMG 18311 protein like"/>
    <property type="match status" value="1"/>
</dbReference>
<accession>A0A0R2D006</accession>
<dbReference type="PATRIC" id="fig|1423796.3.peg.2288"/>
<dbReference type="OrthoDB" id="2192796at2"/>
<dbReference type="AlphaFoldDB" id="A0A0R2D006"/>
<sequence length="118" mass="13805">MKLIEVPIKVNVSLRKMIPNTITFLYGQQPIRYFRKYTLGNTSVYYVDDFDNVDLILTNRNRKIRDEEIDFACQQLFSEQPVATTKRFTKAEIEAARHHKIRTIKDIVVVQTPQSTVA</sequence>
<dbReference type="InterPro" id="IPR038226">
    <property type="entry name" value="LMG18311-like_sf"/>
</dbReference>
<proteinExistence type="predicted"/>
<evidence type="ECO:0008006" key="3">
    <source>
        <dbReference type="Google" id="ProtNLM"/>
    </source>
</evidence>
<reference evidence="1 2" key="1">
    <citation type="journal article" date="2015" name="Genome Announc.">
        <title>Expanding the biotechnology potential of lactobacilli through comparative genomics of 213 strains and associated genera.</title>
        <authorList>
            <person name="Sun Z."/>
            <person name="Harris H.M."/>
            <person name="McCann A."/>
            <person name="Guo C."/>
            <person name="Argimon S."/>
            <person name="Zhang W."/>
            <person name="Yang X."/>
            <person name="Jeffery I.B."/>
            <person name="Cooney J.C."/>
            <person name="Kagawa T.F."/>
            <person name="Liu W."/>
            <person name="Song Y."/>
            <person name="Salvetti E."/>
            <person name="Wrobel A."/>
            <person name="Rasinkangas P."/>
            <person name="Parkhill J."/>
            <person name="Rea M.C."/>
            <person name="O'Sullivan O."/>
            <person name="Ritari J."/>
            <person name="Douillard F.P."/>
            <person name="Paul Ross R."/>
            <person name="Yang R."/>
            <person name="Briner A.E."/>
            <person name="Felis G.E."/>
            <person name="de Vos W.M."/>
            <person name="Barrangou R."/>
            <person name="Klaenhammer T.R."/>
            <person name="Caufield P.W."/>
            <person name="Cui Y."/>
            <person name="Zhang H."/>
            <person name="O'Toole P.W."/>
        </authorList>
    </citation>
    <scope>NUCLEOTIDE SEQUENCE [LARGE SCALE GENOMIC DNA]</scope>
    <source>
        <strain evidence="1 2">DSM 20253</strain>
    </source>
</reference>
<dbReference type="Proteomes" id="UP000051638">
    <property type="component" value="Unassembled WGS sequence"/>
</dbReference>
<evidence type="ECO:0000313" key="1">
    <source>
        <dbReference type="EMBL" id="KRM95204.1"/>
    </source>
</evidence>
<protein>
    <recommendedName>
        <fullName evidence="3">DUF1827 domain-containing protein</fullName>
    </recommendedName>
</protein>
<dbReference type="Pfam" id="PF08860">
    <property type="entry name" value="DUF1827"/>
    <property type="match status" value="1"/>
</dbReference>
<evidence type="ECO:0000313" key="2">
    <source>
        <dbReference type="Proteomes" id="UP000051638"/>
    </source>
</evidence>
<dbReference type="InterPro" id="IPR014959">
    <property type="entry name" value="DUF1827"/>
</dbReference>